<dbReference type="EMBL" id="AESD01000045">
    <property type="protein sequence ID" value="EHJ15057.1"/>
    <property type="molecule type" value="Genomic_DNA"/>
</dbReference>
<dbReference type="Proteomes" id="UP000003477">
    <property type="component" value="Unassembled WGS sequence"/>
</dbReference>
<dbReference type="PATRIC" id="fig|423471.3.peg.272"/>
<protein>
    <recommendedName>
        <fullName evidence="3">DUF3574 domain-containing protein</fullName>
    </recommendedName>
</protein>
<dbReference type="AlphaFoldDB" id="G5IYE6"/>
<accession>G5IYE6</accession>
<sequence length="150" mass="17066">MIKIDGKQDLLWWRNVFNSFILLWTFALSPSNAMPTPVCSDGGEAMSKVELFFGLDIPGGGKVDSAAWQEFLDQEVTPRFPEELTVDQVDGQWQDAETGKIIQESSRTLMILYPPSPEANQKIEEIRTAYVSQFKQDSVMRLDEINCVRF</sequence>
<name>G5IYE6_CROWT</name>
<evidence type="ECO:0008006" key="3">
    <source>
        <dbReference type="Google" id="ProtNLM"/>
    </source>
</evidence>
<comment type="caution">
    <text evidence="1">The sequence shown here is derived from an EMBL/GenBank/DDBJ whole genome shotgun (WGS) entry which is preliminary data.</text>
</comment>
<evidence type="ECO:0000313" key="2">
    <source>
        <dbReference type="Proteomes" id="UP000003477"/>
    </source>
</evidence>
<dbReference type="InterPro" id="IPR021957">
    <property type="entry name" value="DUF3574"/>
</dbReference>
<dbReference type="Pfam" id="PF12098">
    <property type="entry name" value="DUF3574"/>
    <property type="match status" value="1"/>
</dbReference>
<evidence type="ECO:0000313" key="1">
    <source>
        <dbReference type="EMBL" id="EHJ15057.1"/>
    </source>
</evidence>
<gene>
    <name evidence="1" type="ORF">CWATWH0003_0298</name>
</gene>
<proteinExistence type="predicted"/>
<dbReference type="GeneID" id="88764247"/>
<reference evidence="1 2" key="1">
    <citation type="journal article" date="2011" name="Front. Microbiol.">
        <title>Two Strains of Crocosphaera watsonii with Highly Conserved Genomes are Distinguished by Strain-Specific Features.</title>
        <authorList>
            <person name="Bench S.R."/>
            <person name="Ilikchyan I.N."/>
            <person name="Tripp H.J."/>
            <person name="Zehr J.P."/>
        </authorList>
    </citation>
    <scope>NUCLEOTIDE SEQUENCE [LARGE SCALE GENOMIC DNA]</scope>
    <source>
        <strain evidence="1 2">WH 0003</strain>
    </source>
</reference>
<organism evidence="1 2">
    <name type="scientific">Crocosphaera watsonii WH 0003</name>
    <dbReference type="NCBI Taxonomy" id="423471"/>
    <lineage>
        <taxon>Bacteria</taxon>
        <taxon>Bacillati</taxon>
        <taxon>Cyanobacteriota</taxon>
        <taxon>Cyanophyceae</taxon>
        <taxon>Oscillatoriophycideae</taxon>
        <taxon>Chroococcales</taxon>
        <taxon>Aphanothecaceae</taxon>
        <taxon>Crocosphaera</taxon>
    </lineage>
</organism>
<dbReference type="RefSeq" id="WP_007308955.1">
    <property type="nucleotide sequence ID" value="NZ_AESD01000045.1"/>
</dbReference>